<reference evidence="2 3" key="1">
    <citation type="submission" date="2020-10" db="EMBL/GenBank/DDBJ databases">
        <authorList>
            <person name="Peeters C."/>
        </authorList>
    </citation>
    <scope>NUCLEOTIDE SEQUENCE [LARGE SCALE GENOMIC DNA]</scope>
    <source>
        <strain evidence="2 3">LMG 27952</strain>
    </source>
</reference>
<keyword evidence="1" id="KW-1133">Transmembrane helix</keyword>
<feature type="transmembrane region" description="Helical" evidence="1">
    <location>
        <begin position="32"/>
        <end position="53"/>
    </location>
</feature>
<dbReference type="InterPro" id="IPR021741">
    <property type="entry name" value="DUF3311"/>
</dbReference>
<dbReference type="RefSeq" id="WP_201698623.1">
    <property type="nucleotide sequence ID" value="NZ_CAJHCQ010000014.1"/>
</dbReference>
<protein>
    <recommendedName>
        <fullName evidence="4">DUF3311 domain-containing protein</fullName>
    </recommendedName>
</protein>
<gene>
    <name evidence="2" type="ORF">LMG27952_05072</name>
</gene>
<keyword evidence="1" id="KW-0472">Membrane</keyword>
<name>A0ABN7I757_9BURK</name>
<evidence type="ECO:0008006" key="4">
    <source>
        <dbReference type="Google" id="ProtNLM"/>
    </source>
</evidence>
<comment type="caution">
    <text evidence="2">The sequence shown here is derived from an EMBL/GenBank/DDBJ whole genome shotgun (WGS) entry which is preliminary data.</text>
</comment>
<proteinExistence type="predicted"/>
<evidence type="ECO:0000256" key="1">
    <source>
        <dbReference type="SAM" id="Phobius"/>
    </source>
</evidence>
<accession>A0ABN7I757</accession>
<sequence length="69" mass="7453">MKKIDTLAAIPCILIFVGIFFGNRVTPFVLGVPFLLAWIMGCAVLTTIALLVIDRVSHSKYEEAAGDAT</sequence>
<evidence type="ECO:0000313" key="2">
    <source>
        <dbReference type="EMBL" id="CAD6550809.1"/>
    </source>
</evidence>
<dbReference type="Pfam" id="PF11755">
    <property type="entry name" value="DUF3311"/>
    <property type="match status" value="1"/>
</dbReference>
<evidence type="ECO:0000313" key="3">
    <source>
        <dbReference type="Proteomes" id="UP000656319"/>
    </source>
</evidence>
<keyword evidence="1" id="KW-0812">Transmembrane</keyword>
<feature type="transmembrane region" description="Helical" evidence="1">
    <location>
        <begin position="7"/>
        <end position="26"/>
    </location>
</feature>
<organism evidence="2 3">
    <name type="scientific">Paraburkholderia hiiakae</name>
    <dbReference type="NCBI Taxonomy" id="1081782"/>
    <lineage>
        <taxon>Bacteria</taxon>
        <taxon>Pseudomonadati</taxon>
        <taxon>Pseudomonadota</taxon>
        <taxon>Betaproteobacteria</taxon>
        <taxon>Burkholderiales</taxon>
        <taxon>Burkholderiaceae</taxon>
        <taxon>Paraburkholderia</taxon>
    </lineage>
</organism>
<keyword evidence="3" id="KW-1185">Reference proteome</keyword>
<dbReference type="EMBL" id="CAJHCQ010000014">
    <property type="protein sequence ID" value="CAD6550809.1"/>
    <property type="molecule type" value="Genomic_DNA"/>
</dbReference>
<dbReference type="Proteomes" id="UP000656319">
    <property type="component" value="Unassembled WGS sequence"/>
</dbReference>